<organism evidence="14 15">
    <name type="scientific">Phocaeicola vulgatus</name>
    <name type="common">Bacteroides vulgatus</name>
    <dbReference type="NCBI Taxonomy" id="821"/>
    <lineage>
        <taxon>Bacteria</taxon>
        <taxon>Pseudomonadati</taxon>
        <taxon>Bacteroidota</taxon>
        <taxon>Bacteroidia</taxon>
        <taxon>Bacteroidales</taxon>
        <taxon>Bacteroidaceae</taxon>
        <taxon>Phocaeicola</taxon>
    </lineage>
</organism>
<dbReference type="NCBIfam" id="TIGR04056">
    <property type="entry name" value="OMP_RagA_SusC"/>
    <property type="match status" value="1"/>
</dbReference>
<dbReference type="Gene3D" id="2.60.40.1120">
    <property type="entry name" value="Carboxypeptidase-like, regulatory domain"/>
    <property type="match status" value="1"/>
</dbReference>
<dbReference type="InterPro" id="IPR023996">
    <property type="entry name" value="TonB-dep_OMP_SusC/RagA"/>
</dbReference>
<protein>
    <submittedName>
        <fullName evidence="14">TonB-dependent receptor</fullName>
    </submittedName>
</protein>
<reference evidence="14 15" key="1">
    <citation type="submission" date="2018-08" db="EMBL/GenBank/DDBJ databases">
        <title>A genome reference for cultivated species of the human gut microbiota.</title>
        <authorList>
            <person name="Zou Y."/>
            <person name="Xue W."/>
            <person name="Luo G."/>
        </authorList>
    </citation>
    <scope>NUCLEOTIDE SEQUENCE [LARGE SCALE GENOMIC DNA]</scope>
    <source>
        <strain evidence="14 15">AF12-25</strain>
    </source>
</reference>
<dbReference type="InterPro" id="IPR000531">
    <property type="entry name" value="Beta-barrel_TonB"/>
</dbReference>
<keyword evidence="3 8" id="KW-1134">Transmembrane beta strand</keyword>
<evidence type="ECO:0000256" key="2">
    <source>
        <dbReference type="ARBA" id="ARBA00022448"/>
    </source>
</evidence>
<evidence type="ECO:0000256" key="7">
    <source>
        <dbReference type="ARBA" id="ARBA00023237"/>
    </source>
</evidence>
<dbReference type="SUPFAM" id="SSF56935">
    <property type="entry name" value="Porins"/>
    <property type="match status" value="1"/>
</dbReference>
<dbReference type="Proteomes" id="UP000285469">
    <property type="component" value="Unassembled WGS sequence"/>
</dbReference>
<evidence type="ECO:0000313" key="14">
    <source>
        <dbReference type="EMBL" id="RGW46406.1"/>
    </source>
</evidence>
<evidence type="ECO:0000313" key="13">
    <source>
        <dbReference type="EMBL" id="KAB6630595.1"/>
    </source>
</evidence>
<dbReference type="InterPro" id="IPR023997">
    <property type="entry name" value="TonB-dep_OMP_SusC/RagA_CS"/>
</dbReference>
<dbReference type="Pfam" id="PF13715">
    <property type="entry name" value="CarbopepD_reg_2"/>
    <property type="match status" value="1"/>
</dbReference>
<evidence type="ECO:0000256" key="4">
    <source>
        <dbReference type="ARBA" id="ARBA00022692"/>
    </source>
</evidence>
<sequence length="1004" mass="112075">MKHRLSNLSKIYRDDICRKMNILPIVLCMFCMGNAYSLMAATPSVSETLQQNRKIKGRVVDVNNEPMIGVSVLEKGTTNGVITDFDGNFTLDIRGNSAVLVCSYIGYITAEIQVGNQTALHVQMSEDVKAIDEVVVIGYGTTTKKELTGSVTSIGKDDFKAGNISNPIQLLQGQIAGLNIARPDGADPTGGFEIQLRGLTTMKGGSGPLIVIDGVEGGNLANLNANDIESIDVLKDGSAAAIYGTRGTNGVILVTTRKGKPGHSLIEFSSYWTTQSVTRKPEFLSADEFRSTLKEYLPNQAATLDYGASTDWFDEVTRDTPLSQYYSLAASGGSEKLTYRGNISWHDDKGIVRNSGNQQLRMRFNVSQTALNDRLKLDYNISYSTAKKNYSGYEVMKQAVTRNPTEPVYDTEGRTPISGGYYYNDGPFKYYNPVAMQNESTNETLDREFSGSVHASLKIIDPLKINALASLVETNTRNGYYQTQYYPIDFGTNGRATSTNSLSSSKQFEVNADFNHSFGDHKIQAIAGYSYYDYWNERYYGMNYGYDTDIFSFYNMGAGSALSAGKASLTSNKQSNKLISFFGRVMYNFSDKYLLSASVRYEGSSRFGANNKWGTFPAVSLGWRITQEEFMKKFRWLDDLKLRAGFGVTGNQDIDNYQSLSLLTFGSRFLYDGKWTSTVYPNSNPNPDLKWEKKEEFNVGLDFSVLKGRLTGTIDYYVRHTKDLLNSYTVPVPPNLYDTMFANVGQINNSGIEISLGASPVVTKDFTWNLNLTFARNTNKLASFSNNEYAMVQMNTGYFSEDLKTYTQRIVEGEPIGNFYGPKWLGFDANGDNIFEDLDDDGKLSDGDNQVIGNAYPDFTFSIQNSFSYKNFDLSFLFRGSVGNDVLNMSRLYYEGFSYFGSNNILKSTLDHPEYKGGAIYSSRFIEDGSFVKLDNLTLGYNVPLKGKIISKMRIYVTGQNLLTLTKYKGMDPEVHLAGLEPGIEWYTFYPRTKTYLLGLNITF</sequence>
<dbReference type="InterPro" id="IPR008969">
    <property type="entry name" value="CarboxyPept-like_regulatory"/>
</dbReference>
<dbReference type="GO" id="GO:0009279">
    <property type="term" value="C:cell outer membrane"/>
    <property type="evidence" value="ECO:0007669"/>
    <property type="project" value="UniProtKB-SubCell"/>
</dbReference>
<dbReference type="Pfam" id="PF07715">
    <property type="entry name" value="Plug"/>
    <property type="match status" value="1"/>
</dbReference>
<dbReference type="Proteomes" id="UP000462015">
    <property type="component" value="Unassembled WGS sequence"/>
</dbReference>
<dbReference type="InterPro" id="IPR036942">
    <property type="entry name" value="Beta-barrel_TonB_sf"/>
</dbReference>
<reference evidence="13 16" key="2">
    <citation type="journal article" date="2019" name="Nat. Med.">
        <title>A library of human gut bacterial isolates paired with longitudinal multiomics data enables mechanistic microbiome research.</title>
        <authorList>
            <person name="Poyet M."/>
            <person name="Groussin M."/>
            <person name="Gibbons S.M."/>
            <person name="Avila-Pacheco J."/>
            <person name="Jiang X."/>
            <person name="Kearney S.M."/>
            <person name="Perrotta A.R."/>
            <person name="Berdy B."/>
            <person name="Zhao S."/>
            <person name="Lieberman T.D."/>
            <person name="Swanson P.K."/>
            <person name="Smith M."/>
            <person name="Roesemann S."/>
            <person name="Alexander J.E."/>
            <person name="Rich S.A."/>
            <person name="Livny J."/>
            <person name="Vlamakis H."/>
            <person name="Clish C."/>
            <person name="Bullock K."/>
            <person name="Deik A."/>
            <person name="Scott J."/>
            <person name="Pierce K.A."/>
            <person name="Xavier R.J."/>
            <person name="Alm E.J."/>
        </authorList>
    </citation>
    <scope>NUCLEOTIDE SEQUENCE [LARGE SCALE GENOMIC DNA]</scope>
    <source>
        <strain evidence="13 16">BIOML-A98</strain>
    </source>
</reference>
<dbReference type="EMBL" id="WDAL01000056">
    <property type="protein sequence ID" value="KAB6630595.1"/>
    <property type="molecule type" value="Genomic_DNA"/>
</dbReference>
<evidence type="ECO:0000256" key="6">
    <source>
        <dbReference type="ARBA" id="ARBA00023136"/>
    </source>
</evidence>
<dbReference type="PROSITE" id="PS52016">
    <property type="entry name" value="TONB_DEPENDENT_REC_3"/>
    <property type="match status" value="1"/>
</dbReference>
<evidence type="ECO:0000256" key="8">
    <source>
        <dbReference type="PROSITE-ProRule" id="PRU01360"/>
    </source>
</evidence>
<evidence type="ECO:0000313" key="16">
    <source>
        <dbReference type="Proteomes" id="UP000462015"/>
    </source>
</evidence>
<dbReference type="FunFam" id="2.60.40.1120:FF:000003">
    <property type="entry name" value="Outer membrane protein Omp121"/>
    <property type="match status" value="1"/>
</dbReference>
<evidence type="ECO:0000256" key="5">
    <source>
        <dbReference type="ARBA" id="ARBA00023077"/>
    </source>
</evidence>
<evidence type="ECO:0000313" key="15">
    <source>
        <dbReference type="Proteomes" id="UP000285469"/>
    </source>
</evidence>
<feature type="domain" description="TonB-dependent receptor plug" evidence="12">
    <location>
        <begin position="144"/>
        <end position="251"/>
    </location>
</feature>
<keyword evidence="4 8" id="KW-0812">Transmembrane</keyword>
<feature type="domain" description="TonB-dependent receptor-like beta-barrel" evidence="11">
    <location>
        <begin position="418"/>
        <end position="962"/>
    </location>
</feature>
<dbReference type="AlphaFoldDB" id="A0A174L978"/>
<dbReference type="RefSeq" id="WP_057280300.1">
    <property type="nucleotide sequence ID" value="NZ_CZAN01000011.1"/>
</dbReference>
<dbReference type="InterPro" id="IPR012910">
    <property type="entry name" value="Plug_dom"/>
</dbReference>
<evidence type="ECO:0000256" key="1">
    <source>
        <dbReference type="ARBA" id="ARBA00004571"/>
    </source>
</evidence>
<dbReference type="NCBIfam" id="TIGR04057">
    <property type="entry name" value="SusC_RagA_signa"/>
    <property type="match status" value="1"/>
</dbReference>
<evidence type="ECO:0000259" key="12">
    <source>
        <dbReference type="Pfam" id="PF07715"/>
    </source>
</evidence>
<dbReference type="Gene3D" id="2.40.170.20">
    <property type="entry name" value="TonB-dependent receptor, beta-barrel domain"/>
    <property type="match status" value="1"/>
</dbReference>
<evidence type="ECO:0000256" key="3">
    <source>
        <dbReference type="ARBA" id="ARBA00022452"/>
    </source>
</evidence>
<gene>
    <name evidence="14" type="ORF">DWV70_14870</name>
    <name evidence="13" type="ORF">GAY12_20425</name>
</gene>
<comment type="subcellular location">
    <subcellularLocation>
        <location evidence="1 8">Cell outer membrane</location>
        <topology evidence="1 8">Multi-pass membrane protein</topology>
    </subcellularLocation>
</comment>
<keyword evidence="14" id="KW-0675">Receptor</keyword>
<keyword evidence="2 8" id="KW-0813">Transport</keyword>
<keyword evidence="6 8" id="KW-0472">Membrane</keyword>
<evidence type="ECO:0000256" key="9">
    <source>
        <dbReference type="RuleBase" id="RU003357"/>
    </source>
</evidence>
<keyword evidence="10" id="KW-1133">Transmembrane helix</keyword>
<dbReference type="InterPro" id="IPR037066">
    <property type="entry name" value="Plug_dom_sf"/>
</dbReference>
<accession>A0A174L978</accession>
<dbReference type="Pfam" id="PF00593">
    <property type="entry name" value="TonB_dep_Rec_b-barrel"/>
    <property type="match status" value="1"/>
</dbReference>
<comment type="caution">
    <text evidence="14">The sequence shown here is derived from an EMBL/GenBank/DDBJ whole genome shotgun (WGS) entry which is preliminary data.</text>
</comment>
<dbReference type="Gene3D" id="2.170.130.10">
    <property type="entry name" value="TonB-dependent receptor, plug domain"/>
    <property type="match status" value="1"/>
</dbReference>
<keyword evidence="7 8" id="KW-0998">Cell outer membrane</keyword>
<dbReference type="EMBL" id="QSAI01000028">
    <property type="protein sequence ID" value="RGW46406.1"/>
    <property type="molecule type" value="Genomic_DNA"/>
</dbReference>
<dbReference type="SUPFAM" id="SSF49464">
    <property type="entry name" value="Carboxypeptidase regulatory domain-like"/>
    <property type="match status" value="1"/>
</dbReference>
<evidence type="ECO:0000256" key="10">
    <source>
        <dbReference type="SAM" id="Phobius"/>
    </source>
</evidence>
<comment type="similarity">
    <text evidence="8 9">Belongs to the TonB-dependent receptor family.</text>
</comment>
<name>A0A174L978_PHOVU</name>
<evidence type="ECO:0000259" key="11">
    <source>
        <dbReference type="Pfam" id="PF00593"/>
    </source>
</evidence>
<proteinExistence type="inferred from homology"/>
<keyword evidence="5 9" id="KW-0798">TonB box</keyword>
<dbReference type="InterPro" id="IPR039426">
    <property type="entry name" value="TonB-dep_rcpt-like"/>
</dbReference>
<feature type="transmembrane region" description="Helical" evidence="10">
    <location>
        <begin position="21"/>
        <end position="41"/>
    </location>
</feature>